<dbReference type="Gene3D" id="3.30.40.10">
    <property type="entry name" value="Zinc/RING finger domain, C3HC4 (zinc finger)"/>
    <property type="match status" value="1"/>
</dbReference>
<feature type="transmembrane region" description="Helical" evidence="15">
    <location>
        <begin position="178"/>
        <end position="196"/>
    </location>
</feature>
<evidence type="ECO:0000256" key="7">
    <source>
        <dbReference type="ARBA" id="ARBA00022723"/>
    </source>
</evidence>
<evidence type="ECO:0000256" key="4">
    <source>
        <dbReference type="ARBA" id="ARBA00005514"/>
    </source>
</evidence>
<dbReference type="InterPro" id="IPR001841">
    <property type="entry name" value="Znf_RING"/>
</dbReference>
<dbReference type="InterPro" id="IPR003903">
    <property type="entry name" value="UIM_dom"/>
</dbReference>
<dbReference type="Pfam" id="PF25563">
    <property type="entry name" value="TPR_SYVN1_N"/>
    <property type="match status" value="1"/>
</dbReference>
<dbReference type="Proteomes" id="UP000748756">
    <property type="component" value="Unassembled WGS sequence"/>
</dbReference>
<evidence type="ECO:0000256" key="10">
    <source>
        <dbReference type="ARBA" id="ARBA00022989"/>
    </source>
</evidence>
<evidence type="ECO:0000313" key="17">
    <source>
        <dbReference type="EMBL" id="KAF9147692.1"/>
    </source>
</evidence>
<dbReference type="GO" id="GO:0030687">
    <property type="term" value="C:preribosome, large subunit precursor"/>
    <property type="evidence" value="ECO:0007669"/>
    <property type="project" value="TreeGrafter"/>
</dbReference>
<dbReference type="FunFam" id="3.30.40.10:FF:000259">
    <property type="entry name" value="E3 ubiquitin protein ligase RIN2"/>
    <property type="match status" value="1"/>
</dbReference>
<feature type="compositionally biased region" description="Low complexity" evidence="14">
    <location>
        <begin position="614"/>
        <end position="639"/>
    </location>
</feature>
<evidence type="ECO:0000256" key="2">
    <source>
        <dbReference type="ARBA" id="ARBA00004141"/>
    </source>
</evidence>
<dbReference type="PANTHER" id="PTHR23405">
    <property type="entry name" value="MAINTENANCE OF KILLER 16 MAK16 PROTEIN-RELATED"/>
    <property type="match status" value="1"/>
</dbReference>
<evidence type="ECO:0000256" key="12">
    <source>
        <dbReference type="ARBA" id="ARBA00023242"/>
    </source>
</evidence>
<gene>
    <name evidence="17" type="ORF">BG015_010635</name>
</gene>
<evidence type="ECO:0000256" key="8">
    <source>
        <dbReference type="ARBA" id="ARBA00022771"/>
    </source>
</evidence>
<comment type="similarity">
    <text evidence="4">Belongs to the MAK16 family.</text>
</comment>
<keyword evidence="5" id="KW-0808">Transferase</keyword>
<keyword evidence="11 15" id="KW-0472">Membrane</keyword>
<comment type="subcellular location">
    <subcellularLocation>
        <location evidence="2">Membrane</location>
        <topology evidence="2">Multi-pass membrane protein</topology>
    </subcellularLocation>
    <subcellularLocation>
        <location evidence="1">Nucleus</location>
    </subcellularLocation>
</comment>
<proteinExistence type="inferred from homology"/>
<evidence type="ECO:0000256" key="5">
    <source>
        <dbReference type="ARBA" id="ARBA00022679"/>
    </source>
</evidence>
<feature type="transmembrane region" description="Helical" evidence="15">
    <location>
        <begin position="216"/>
        <end position="232"/>
    </location>
</feature>
<dbReference type="OrthoDB" id="10251342at2759"/>
<accession>A0A9P5RTT8</accession>
<dbReference type="AlphaFoldDB" id="A0A9P5RTT8"/>
<dbReference type="Pfam" id="PF13639">
    <property type="entry name" value="zf-RING_2"/>
    <property type="match status" value="1"/>
</dbReference>
<feature type="region of interest" description="Disordered" evidence="14">
    <location>
        <begin position="477"/>
        <end position="573"/>
    </location>
</feature>
<feature type="compositionally biased region" description="Basic and acidic residues" evidence="14">
    <location>
        <begin position="930"/>
        <end position="942"/>
    </location>
</feature>
<evidence type="ECO:0000256" key="15">
    <source>
        <dbReference type="SAM" id="Phobius"/>
    </source>
</evidence>
<dbReference type="InterPro" id="IPR013083">
    <property type="entry name" value="Znf_RING/FYVE/PHD"/>
</dbReference>
<comment type="caution">
    <text evidence="17">The sequence shown here is derived from an EMBL/GenBank/DDBJ whole genome shotgun (WGS) entry which is preliminary data.</text>
</comment>
<evidence type="ECO:0000256" key="1">
    <source>
        <dbReference type="ARBA" id="ARBA00004123"/>
    </source>
</evidence>
<feature type="transmembrane region" description="Helical" evidence="15">
    <location>
        <begin position="279"/>
        <end position="301"/>
    </location>
</feature>
<dbReference type="GO" id="GO:0008270">
    <property type="term" value="F:zinc ion binding"/>
    <property type="evidence" value="ECO:0007669"/>
    <property type="project" value="UniProtKB-KW"/>
</dbReference>
<sequence length="942" mass="106852">MRFLDLNRYSLISFTATLVAIAYSSHKSLFHTPSSFLNLALLKSLEPFLKDVIPFGTDLAFSSFSTSPSFDTVLDDLILDGSQQQQQKQQQQQQVTLAKDTMTFDQSKLSSKRPGLVDNNYEHSRLLGGAAGVGNGFRPSVFQAMLAERYLKFRTPSPAVLLQLQVILSYLQNEKLCVLIFTNMAFCLAFLAGRLFLRTFFGDLRLIERQHMYDRALNFLLFKVVFVGAILEPRWEELLIWTAWFTILGFLRVFSMLCRDRFEYLTVSPNIPIRVHVKILTMLSMILVSTIAWFVFCISVFRSMLLLLSFECFTLFLDTVQTLVKYVIHLGDLSRQGPCESRRMVQYYTEFSTDTMILVTTLGHYLHIMYLHGISFTLIDAVLFLNMRSVFNNLRKKLAGHQAYRQALKNMQALYPSATEKELADYSDDCAICRDSMTSAKILPCGHIFHLFCIRSWLEHHSSCPTCRRSLVSKVDTNNQDTDEARGFPRVEIAPEGGSPTSSDASLVASRRGSSTTTPSQSTAMPSTSTPMTTHPSTLSGHSTPNTLASNNGSSSASHHAATGTGTNRSSTGHQLFAFNSEQQPWLSRLGFPKITVEVVDQAQDEDESRIPTRRSQQQATQNSSSQSSGRRSAFSSQSHRTGDEFSDDEDDEDLRRAIAESLAMSQQCQSQSTVSLLSSSSTATTTAFETSVSAVIWQVINQQFCSYKVKTATGNFCRNEYNATGLCNRQSCPLANSRYATVREQNGVIYLFVKTPERAHMPAKMWEKIKLSKNYAQALEQIDKELIYWPNFSIHKCKQRLTKITQYLIKMRKLKLKADERPKLVGIKKKIDRREARREVKAEAAARLDKAIEKELLDRLKSHAYGDAPLNVHEDVWKEILEGEKGALEVDSDQTDEDDSQSEEEEEEEEEEREYVSDQSEDEEDMEDMFEKEYEHETVEL</sequence>
<comment type="pathway">
    <text evidence="3">Protein modification; protein ubiquitination.</text>
</comment>
<dbReference type="GO" id="GO:0000460">
    <property type="term" value="P:maturation of 5.8S rRNA"/>
    <property type="evidence" value="ECO:0007669"/>
    <property type="project" value="TreeGrafter"/>
</dbReference>
<organism evidence="17 18">
    <name type="scientific">Linnemannia schmuckeri</name>
    <dbReference type="NCBI Taxonomy" id="64567"/>
    <lineage>
        <taxon>Eukaryota</taxon>
        <taxon>Fungi</taxon>
        <taxon>Fungi incertae sedis</taxon>
        <taxon>Mucoromycota</taxon>
        <taxon>Mortierellomycotina</taxon>
        <taxon>Mortierellomycetes</taxon>
        <taxon>Mortierellales</taxon>
        <taxon>Mortierellaceae</taxon>
        <taxon>Linnemannia</taxon>
    </lineage>
</organism>
<evidence type="ECO:0000313" key="18">
    <source>
        <dbReference type="Proteomes" id="UP000748756"/>
    </source>
</evidence>
<name>A0A9P5RTT8_9FUNG</name>
<keyword evidence="9" id="KW-0862">Zinc</keyword>
<evidence type="ECO:0000256" key="3">
    <source>
        <dbReference type="ARBA" id="ARBA00004906"/>
    </source>
</evidence>
<dbReference type="InterPro" id="IPR029004">
    <property type="entry name" value="Ribosomal_eL28/Mak16"/>
</dbReference>
<keyword evidence="18" id="KW-1185">Reference proteome</keyword>
<feature type="compositionally biased region" description="Low complexity" evidence="14">
    <location>
        <begin position="549"/>
        <end position="568"/>
    </location>
</feature>
<dbReference type="EMBL" id="JAAAUQ010000771">
    <property type="protein sequence ID" value="KAF9147692.1"/>
    <property type="molecule type" value="Genomic_DNA"/>
</dbReference>
<dbReference type="PANTHER" id="PTHR23405:SF4">
    <property type="entry name" value="PROTEIN MAK16 HOMOLOG"/>
    <property type="match status" value="1"/>
</dbReference>
<evidence type="ECO:0000256" key="11">
    <source>
        <dbReference type="ARBA" id="ARBA00023136"/>
    </source>
</evidence>
<keyword evidence="8 13" id="KW-0863">Zinc-finger</keyword>
<evidence type="ECO:0000259" key="16">
    <source>
        <dbReference type="PROSITE" id="PS50089"/>
    </source>
</evidence>
<dbReference type="Pfam" id="PF04874">
    <property type="entry name" value="Mak16"/>
    <property type="match status" value="1"/>
</dbReference>
<reference evidence="17" key="1">
    <citation type="journal article" date="2020" name="Fungal Divers.">
        <title>Resolving the Mortierellaceae phylogeny through synthesis of multi-gene phylogenetics and phylogenomics.</title>
        <authorList>
            <person name="Vandepol N."/>
            <person name="Liber J."/>
            <person name="Desiro A."/>
            <person name="Na H."/>
            <person name="Kennedy M."/>
            <person name="Barry K."/>
            <person name="Grigoriev I.V."/>
            <person name="Miller A.N."/>
            <person name="O'Donnell K."/>
            <person name="Stajich J.E."/>
            <person name="Bonito G."/>
        </authorList>
    </citation>
    <scope>NUCLEOTIDE SEQUENCE</scope>
    <source>
        <strain evidence="17">NRRL 6426</strain>
    </source>
</reference>
<feature type="compositionally biased region" description="Low complexity" evidence="14">
    <location>
        <begin position="514"/>
        <end position="540"/>
    </location>
</feature>
<dbReference type="InterPro" id="IPR006958">
    <property type="entry name" value="Mak16"/>
</dbReference>
<keyword evidence="12" id="KW-0539">Nucleus</keyword>
<dbReference type="PROSITE" id="PS50330">
    <property type="entry name" value="UIM"/>
    <property type="match status" value="1"/>
</dbReference>
<keyword evidence="6 15" id="KW-0812">Transmembrane</keyword>
<evidence type="ECO:0000256" key="13">
    <source>
        <dbReference type="PROSITE-ProRule" id="PRU00175"/>
    </source>
</evidence>
<keyword evidence="7" id="KW-0479">Metal-binding</keyword>
<dbReference type="Gene3D" id="3.30.390.110">
    <property type="match status" value="1"/>
</dbReference>
<feature type="compositionally biased region" description="Acidic residues" evidence="14">
    <location>
        <begin position="891"/>
        <end position="929"/>
    </location>
</feature>
<feature type="region of interest" description="Disordered" evidence="14">
    <location>
        <begin position="603"/>
        <end position="652"/>
    </location>
</feature>
<feature type="transmembrane region" description="Helical" evidence="15">
    <location>
        <begin position="238"/>
        <end position="258"/>
    </location>
</feature>
<dbReference type="PROSITE" id="PS50089">
    <property type="entry name" value="ZF_RING_2"/>
    <property type="match status" value="1"/>
</dbReference>
<keyword evidence="10 15" id="KW-1133">Transmembrane helix</keyword>
<evidence type="ECO:0000256" key="6">
    <source>
        <dbReference type="ARBA" id="ARBA00022692"/>
    </source>
</evidence>
<dbReference type="GO" id="GO:0000470">
    <property type="term" value="P:maturation of LSU-rRNA"/>
    <property type="evidence" value="ECO:0007669"/>
    <property type="project" value="TreeGrafter"/>
</dbReference>
<dbReference type="SUPFAM" id="SSF57850">
    <property type="entry name" value="RING/U-box"/>
    <property type="match status" value="1"/>
</dbReference>
<evidence type="ECO:0000256" key="14">
    <source>
        <dbReference type="SAM" id="MobiDB-lite"/>
    </source>
</evidence>
<feature type="region of interest" description="Disordered" evidence="14">
    <location>
        <begin position="886"/>
        <end position="942"/>
    </location>
</feature>
<protein>
    <recommendedName>
        <fullName evidence="16">RING-type domain-containing protein</fullName>
    </recommendedName>
</protein>
<dbReference type="SMART" id="SM00184">
    <property type="entry name" value="RING"/>
    <property type="match status" value="1"/>
</dbReference>
<dbReference type="FunFam" id="3.30.390.110:FF:000001">
    <property type="entry name" value="Protein MAK16 homolog"/>
    <property type="match status" value="1"/>
</dbReference>
<dbReference type="GO" id="GO:0005730">
    <property type="term" value="C:nucleolus"/>
    <property type="evidence" value="ECO:0007669"/>
    <property type="project" value="TreeGrafter"/>
</dbReference>
<feature type="domain" description="RING-type" evidence="16">
    <location>
        <begin position="430"/>
        <end position="468"/>
    </location>
</feature>
<dbReference type="Pfam" id="PF01778">
    <property type="entry name" value="Ribosomal_L28e"/>
    <property type="match status" value="1"/>
</dbReference>
<evidence type="ECO:0000256" key="9">
    <source>
        <dbReference type="ARBA" id="ARBA00022833"/>
    </source>
</evidence>
<dbReference type="CDD" id="cd16455">
    <property type="entry name" value="RING-H2_AMFR"/>
    <property type="match status" value="1"/>
</dbReference>
<dbReference type="InterPro" id="IPR057992">
    <property type="entry name" value="TPR_SYVN1_N"/>
</dbReference>